<dbReference type="AlphaFoldDB" id="A0A2G5TQJ1"/>
<evidence type="ECO:0000259" key="1">
    <source>
        <dbReference type="Pfam" id="PF25375"/>
    </source>
</evidence>
<name>A0A2G5TQJ1_9PELO</name>
<reference evidence="3" key="1">
    <citation type="submission" date="2017-10" db="EMBL/GenBank/DDBJ databases">
        <title>Rapid genome shrinkage in a self-fertile nematode reveals novel sperm competition proteins.</title>
        <authorList>
            <person name="Yin D."/>
            <person name="Schwarz E.M."/>
            <person name="Thomas C.G."/>
            <person name="Felde R.L."/>
            <person name="Korf I.F."/>
            <person name="Cutter A.D."/>
            <person name="Schartner C.M."/>
            <person name="Ralston E.J."/>
            <person name="Meyer B.J."/>
            <person name="Haag E.S."/>
        </authorList>
    </citation>
    <scope>NUCLEOTIDE SEQUENCE [LARGE SCALE GENOMIC DNA]</scope>
    <source>
        <strain evidence="3">JU1422</strain>
    </source>
</reference>
<proteinExistence type="predicted"/>
<comment type="caution">
    <text evidence="2">The sequence shown here is derived from an EMBL/GenBank/DDBJ whole genome shotgun (WGS) entry which is preliminary data.</text>
</comment>
<dbReference type="GO" id="GO:0040027">
    <property type="term" value="P:negative regulation of vulval development"/>
    <property type="evidence" value="ECO:0007669"/>
    <property type="project" value="InterPro"/>
</dbReference>
<dbReference type="PANTHER" id="PTHR22716:SF1">
    <property type="entry name" value="ETS CLASS TRANSCRIPTION FACTOR-RELATED"/>
    <property type="match status" value="1"/>
</dbReference>
<accession>A0A2G5TQJ1</accession>
<dbReference type="EMBL" id="PDUG01000005">
    <property type="protein sequence ID" value="PIC29513.1"/>
    <property type="molecule type" value="Genomic_DNA"/>
</dbReference>
<gene>
    <name evidence="2" type="primary">Cnig_chr_V.g21068</name>
    <name evidence="2" type="ORF">B9Z55_021068</name>
</gene>
<dbReference type="InterPro" id="IPR057432">
    <property type="entry name" value="Lin-15A/B-like_dom"/>
</dbReference>
<dbReference type="PANTHER" id="PTHR22716">
    <property type="entry name" value="ETS CLASS TRANSCRIPTION FACTOR-RELATED-RELATED"/>
    <property type="match status" value="1"/>
</dbReference>
<dbReference type="Pfam" id="PF25375">
    <property type="entry name" value="Lin-15B"/>
    <property type="match status" value="1"/>
</dbReference>
<evidence type="ECO:0000313" key="2">
    <source>
        <dbReference type="EMBL" id="PIC29513.1"/>
    </source>
</evidence>
<evidence type="ECO:0000313" key="3">
    <source>
        <dbReference type="Proteomes" id="UP000230233"/>
    </source>
</evidence>
<feature type="domain" description="Lin-15A/B-like" evidence="1">
    <location>
        <begin position="173"/>
        <end position="287"/>
    </location>
</feature>
<dbReference type="InterPro" id="IPR040129">
    <property type="entry name" value="Lin-15B-like"/>
</dbReference>
<organism evidence="2 3">
    <name type="scientific">Caenorhabditis nigoni</name>
    <dbReference type="NCBI Taxonomy" id="1611254"/>
    <lineage>
        <taxon>Eukaryota</taxon>
        <taxon>Metazoa</taxon>
        <taxon>Ecdysozoa</taxon>
        <taxon>Nematoda</taxon>
        <taxon>Chromadorea</taxon>
        <taxon>Rhabditida</taxon>
        <taxon>Rhabditina</taxon>
        <taxon>Rhabditomorpha</taxon>
        <taxon>Rhabditoidea</taxon>
        <taxon>Rhabditidae</taxon>
        <taxon>Peloderinae</taxon>
        <taxon>Caenorhabditis</taxon>
    </lineage>
</organism>
<keyword evidence="3" id="KW-1185">Reference proteome</keyword>
<protein>
    <recommendedName>
        <fullName evidence="1">Lin-15A/B-like domain-containing protein</fullName>
    </recommendedName>
</protein>
<sequence>MNEAVDKEEVIEEEFNFTFKNGEYVEVKQEEVEQKPEYLLENGKKPIDFFENNNSDEFLEDVKPEPRENDFKIEKAFTEIGALSCKICQKRMPRKYLKWIISEDDKMLLSDIFKIEMFKEMRQTYVCVSHIQKIIDDNDGKVKFANNPIGQKLHSFITRNKKFMKGSPSRRGICKVCHILKNRSEIYEIGSKNIRIVLMIGCILRGTHSVEQAKSYVTIDPAITCYSHCKESIDMIYKHLGVRNIEEFSKCSTTAMGGLVEIAKNFDPNFTVDQFFRAFNTLFTKNRRKLPSS</sequence>
<dbReference type="Proteomes" id="UP000230233">
    <property type="component" value="Chromosome V"/>
</dbReference>